<dbReference type="InterPro" id="IPR051084">
    <property type="entry name" value="H+-coupled_symporters"/>
</dbReference>
<keyword evidence="5" id="KW-0472">Membrane</keyword>
<dbReference type="Proteomes" id="UP000056255">
    <property type="component" value="Chromosome"/>
</dbReference>
<keyword evidence="5" id="KW-0812">Transmembrane</keyword>
<feature type="transmembrane region" description="Helical" evidence="5">
    <location>
        <begin position="307"/>
        <end position="329"/>
    </location>
</feature>
<dbReference type="OrthoDB" id="117970at2157"/>
<dbReference type="SUPFAM" id="SSF103473">
    <property type="entry name" value="MFS general substrate transporter"/>
    <property type="match status" value="1"/>
</dbReference>
<dbReference type="OMA" id="FSEWAWA"/>
<evidence type="ECO:0000313" key="18">
    <source>
        <dbReference type="Proteomes" id="UP000068832"/>
    </source>
</evidence>
<reference evidence="15 16" key="2">
    <citation type="journal article" date="2015" name="Genome Announc.">
        <title>Complete Genome Sequences of Evolved Arsenate-Resistant Metallosphaera sedula Strains.</title>
        <authorList>
            <person name="Ai C."/>
            <person name="McCarthy S."/>
            <person name="Schackwitz W."/>
            <person name="Martin J."/>
            <person name="Lipzen A."/>
            <person name="Blum P."/>
        </authorList>
    </citation>
    <scope>NUCLEOTIDE SEQUENCE [LARGE SCALE GENOMIC DNA]</scope>
    <source>
        <strain evidence="10 16">ARS120-1</strain>
        <strain evidence="11 15">ARS120-2</strain>
        <strain evidence="8 18">ARS50-1</strain>
        <strain evidence="9 17">ARS50-2</strain>
    </source>
</reference>
<feature type="transmembrane region" description="Helical" evidence="5">
    <location>
        <begin position="110"/>
        <end position="137"/>
    </location>
</feature>
<evidence type="ECO:0000313" key="15">
    <source>
        <dbReference type="Proteomes" id="UP000061362"/>
    </source>
</evidence>
<dbReference type="PATRIC" id="fig|43687.5.peg.259"/>
<evidence type="ECO:0000313" key="13">
    <source>
        <dbReference type="Proteomes" id="UP000029084"/>
    </source>
</evidence>
<dbReference type="InterPro" id="IPR020846">
    <property type="entry name" value="MFS_dom"/>
</dbReference>
<evidence type="ECO:0000256" key="5">
    <source>
        <dbReference type="SAM" id="Phobius"/>
    </source>
</evidence>
<dbReference type="GO" id="GO:0015293">
    <property type="term" value="F:symporter activity"/>
    <property type="evidence" value="ECO:0007669"/>
    <property type="project" value="UniProtKB-KW"/>
</dbReference>
<feature type="transmembrane region" description="Helical" evidence="5">
    <location>
        <begin position="47"/>
        <end position="67"/>
    </location>
</feature>
<evidence type="ECO:0000256" key="2">
    <source>
        <dbReference type="ARBA" id="ARBA00022448"/>
    </source>
</evidence>
<evidence type="ECO:0000256" key="4">
    <source>
        <dbReference type="ARBA" id="ARBA00022847"/>
    </source>
</evidence>
<dbReference type="Proteomes" id="UP000068832">
    <property type="component" value="Chromosome"/>
</dbReference>
<dbReference type="PANTHER" id="PTHR43528:SF1">
    <property type="entry name" value="ALPHA-KETOGLUTARATE PERMEASE"/>
    <property type="match status" value="1"/>
</dbReference>
<feature type="transmembrane region" description="Helical" evidence="5">
    <location>
        <begin position="279"/>
        <end position="300"/>
    </location>
</feature>
<feature type="transmembrane region" description="Helical" evidence="5">
    <location>
        <begin position="369"/>
        <end position="392"/>
    </location>
</feature>
<evidence type="ECO:0000313" key="7">
    <source>
        <dbReference type="EMBL" id="AIM26418.1"/>
    </source>
</evidence>
<dbReference type="EMBL" id="CP012175">
    <property type="protein sequence ID" value="AKV80154.1"/>
    <property type="molecule type" value="Genomic_DNA"/>
</dbReference>
<sequence length="439" mass="48232">MEPLDKVDKAVWTSTHSLLFASLALGFFMWGTISTIAPLLYPSINNVFFIIAPIVATLAGNLIFPFISDKMYGRKRTFIVTMSMYGSGALIIAIVSLVSQFTKIPLTSPALLYTLTFGIVLGVLGVEGEVPVMLSYAAEMMPIVRRDQVLVLAPNFDNIGAMVASAIVLVSASSSAPTLELLSLSLTALVGLGFLIAVRLRLPESVRWLYVKGFRERVEAELSKLGNRIQEVKENRNVSKLSLLSRYWFLVAIAISQYLTYGLMAFYIGDFYFPSLENFIVFIANVGASVAGVIAGFAVNRVKSRKFSLFSFLGGTVTILGILLTINSVSSNMGLFYGLLLLNMAFSEFGWAVRTIYEPLILPSSNRAFMIGLVRVFPITLSSLSVYFTSFINSPFLYVLYNTALWALGAIATITWYFKGYDVNMTPIEVSSQSVVKEG</sequence>
<evidence type="ECO:0000313" key="12">
    <source>
        <dbReference type="EMBL" id="AKV82396.1"/>
    </source>
</evidence>
<reference evidence="12 14" key="3">
    <citation type="submission" date="2015-07" db="EMBL/GenBank/DDBJ databases">
        <title>Physiological, transcriptional responses and genome re-sequencing of acid resistant extremely thermoacidophilic Metallosphaera sedula SARC-M1.</title>
        <authorList>
            <person name="Ai C."/>
            <person name="McCarthy S."/>
            <person name="Eckrich V."/>
            <person name="Rudrappa D."/>
            <person name="Qiu G."/>
            <person name="Blum P."/>
        </authorList>
    </citation>
    <scope>NUCLEOTIDE SEQUENCE [LARGE SCALE GENOMIC DNA]</scope>
    <source>
        <strain evidence="12 14">SARC-M1</strain>
    </source>
</reference>
<feature type="transmembrane region" description="Helical" evidence="5">
    <location>
        <begin position="149"/>
        <end position="170"/>
    </location>
</feature>
<dbReference type="EMBL" id="CP012172">
    <property type="protein sequence ID" value="AKV73420.1"/>
    <property type="molecule type" value="Genomic_DNA"/>
</dbReference>
<dbReference type="InterPro" id="IPR011701">
    <property type="entry name" value="MFS"/>
</dbReference>
<evidence type="ECO:0000313" key="14">
    <source>
        <dbReference type="Proteomes" id="UP000056255"/>
    </source>
</evidence>
<evidence type="ECO:0000313" key="9">
    <source>
        <dbReference type="EMBL" id="AKV75663.1"/>
    </source>
</evidence>
<evidence type="ECO:0000313" key="8">
    <source>
        <dbReference type="EMBL" id="AKV73420.1"/>
    </source>
</evidence>
<keyword evidence="3" id="KW-1003">Cell membrane</keyword>
<feature type="transmembrane region" description="Helical" evidence="5">
    <location>
        <begin position="398"/>
        <end position="418"/>
    </location>
</feature>
<feature type="transmembrane region" description="Helical" evidence="5">
    <location>
        <begin position="247"/>
        <end position="267"/>
    </location>
</feature>
<evidence type="ECO:0000256" key="1">
    <source>
        <dbReference type="ARBA" id="ARBA00004651"/>
    </source>
</evidence>
<dbReference type="EMBL" id="CP012176">
    <property type="protein sequence ID" value="AKV82396.1"/>
    <property type="molecule type" value="Genomic_DNA"/>
</dbReference>
<dbReference type="GeneID" id="91754699"/>
<feature type="domain" description="Major facilitator superfamily (MFS) profile" evidence="6">
    <location>
        <begin position="10"/>
        <end position="427"/>
    </location>
</feature>
<dbReference type="Gene3D" id="1.20.1250.20">
    <property type="entry name" value="MFS general substrate transporter like domains"/>
    <property type="match status" value="1"/>
</dbReference>
<dbReference type="Proteomes" id="UP000062475">
    <property type="component" value="Chromosome"/>
</dbReference>
<gene>
    <name evidence="7" type="ORF">HA72_0254</name>
    <name evidence="8" type="ORF">MsedA_0265</name>
    <name evidence="9" type="ORF">MsedB_0265</name>
    <name evidence="10" type="ORF">MsedC_0264</name>
    <name evidence="11" type="ORF">MsedD_0265</name>
    <name evidence="12" type="ORF">MsedE_0265</name>
</gene>
<name>A0A088E359_9CREN</name>
<organism evidence="7 13">
    <name type="scientific">Metallosphaera sedula</name>
    <dbReference type="NCBI Taxonomy" id="43687"/>
    <lineage>
        <taxon>Archaea</taxon>
        <taxon>Thermoproteota</taxon>
        <taxon>Thermoprotei</taxon>
        <taxon>Sulfolobales</taxon>
        <taxon>Sulfolobaceae</taxon>
        <taxon>Metallosphaera</taxon>
    </lineage>
</organism>
<dbReference type="GO" id="GO:0005886">
    <property type="term" value="C:plasma membrane"/>
    <property type="evidence" value="ECO:0007669"/>
    <property type="project" value="UniProtKB-SubCell"/>
</dbReference>
<evidence type="ECO:0000313" key="16">
    <source>
        <dbReference type="Proteomes" id="UP000062398"/>
    </source>
</evidence>
<feature type="transmembrane region" description="Helical" evidence="5">
    <location>
        <begin position="335"/>
        <end position="357"/>
    </location>
</feature>
<dbReference type="Proteomes" id="UP000029084">
    <property type="component" value="Chromosome"/>
</dbReference>
<dbReference type="EMBL" id="CP008822">
    <property type="protein sequence ID" value="AIM26418.1"/>
    <property type="molecule type" value="Genomic_DNA"/>
</dbReference>
<protein>
    <submittedName>
        <fullName evidence="8">MFS transporter</fullName>
    </submittedName>
    <submittedName>
        <fullName evidence="7">Major facilitator superfamily MFS_1</fullName>
    </submittedName>
</protein>
<evidence type="ECO:0000313" key="10">
    <source>
        <dbReference type="EMBL" id="AKV77909.1"/>
    </source>
</evidence>
<feature type="transmembrane region" description="Helical" evidence="5">
    <location>
        <begin position="182"/>
        <end position="202"/>
    </location>
</feature>
<dbReference type="Pfam" id="PF07690">
    <property type="entry name" value="MFS_1"/>
    <property type="match status" value="1"/>
</dbReference>
<keyword evidence="4" id="KW-0769">Symport</keyword>
<evidence type="ECO:0000313" key="17">
    <source>
        <dbReference type="Proteomes" id="UP000062475"/>
    </source>
</evidence>
<dbReference type="Proteomes" id="UP000061362">
    <property type="component" value="Chromosome"/>
</dbReference>
<dbReference type="PANTHER" id="PTHR43528">
    <property type="entry name" value="ALPHA-KETOGLUTARATE PERMEASE"/>
    <property type="match status" value="1"/>
</dbReference>
<dbReference type="EMBL" id="CP012173">
    <property type="protein sequence ID" value="AKV75663.1"/>
    <property type="molecule type" value="Genomic_DNA"/>
</dbReference>
<dbReference type="PROSITE" id="PS50850">
    <property type="entry name" value="MFS"/>
    <property type="match status" value="1"/>
</dbReference>
<proteinExistence type="predicted"/>
<keyword evidence="2" id="KW-0813">Transport</keyword>
<evidence type="ECO:0000259" key="6">
    <source>
        <dbReference type="PROSITE" id="PS50850"/>
    </source>
</evidence>
<feature type="transmembrane region" description="Helical" evidence="5">
    <location>
        <begin position="79"/>
        <end position="98"/>
    </location>
</feature>
<accession>A0A088E359</accession>
<evidence type="ECO:0000313" key="11">
    <source>
        <dbReference type="EMBL" id="AKV80154.1"/>
    </source>
</evidence>
<reference evidence="7 13" key="1">
    <citation type="journal article" date="2014" name="J. Bacteriol.">
        <title>Role of an Archaeal PitA Transporter in the Copper and Arsenic Resistance of Metallosphaera sedula, an Extreme Thermoacidophile.</title>
        <authorList>
            <person name="McCarthy S."/>
            <person name="Ai C."/>
            <person name="Wheaton G."/>
            <person name="Tevatia R."/>
            <person name="Eckrich V."/>
            <person name="Kelly R."/>
            <person name="Blum P."/>
        </authorList>
    </citation>
    <scope>NUCLEOTIDE SEQUENCE [LARGE SCALE GENOMIC DNA]</scope>
    <source>
        <strain evidence="7 13">CuR1</strain>
    </source>
</reference>
<dbReference type="AlphaFoldDB" id="A0A088E359"/>
<keyword evidence="5" id="KW-1133">Transmembrane helix</keyword>
<comment type="subcellular location">
    <subcellularLocation>
        <location evidence="1">Cell membrane</location>
        <topology evidence="1">Multi-pass membrane protein</topology>
    </subcellularLocation>
</comment>
<dbReference type="Proteomes" id="UP000062398">
    <property type="component" value="Chromosome"/>
</dbReference>
<evidence type="ECO:0000256" key="3">
    <source>
        <dbReference type="ARBA" id="ARBA00022475"/>
    </source>
</evidence>
<dbReference type="InterPro" id="IPR036259">
    <property type="entry name" value="MFS_trans_sf"/>
</dbReference>
<dbReference type="RefSeq" id="WP_011921399.1">
    <property type="nucleotide sequence ID" value="NZ_AP019770.1"/>
</dbReference>
<feature type="transmembrane region" description="Helical" evidence="5">
    <location>
        <begin position="18"/>
        <end position="41"/>
    </location>
</feature>
<dbReference type="EMBL" id="CP012174">
    <property type="protein sequence ID" value="AKV77909.1"/>
    <property type="molecule type" value="Genomic_DNA"/>
</dbReference>